<protein>
    <submittedName>
        <fullName evidence="1">Uncharacterized protein</fullName>
    </submittedName>
</protein>
<dbReference type="Proteomes" id="UP001202831">
    <property type="component" value="Unassembled WGS sequence"/>
</dbReference>
<dbReference type="RefSeq" id="WP_249249644.1">
    <property type="nucleotide sequence ID" value="NZ_JAKIKT010000006.1"/>
</dbReference>
<gene>
    <name evidence="1" type="ORF">L2725_14770</name>
</gene>
<name>A0ABT0N994_9GAMM</name>
<keyword evidence="2" id="KW-1185">Reference proteome</keyword>
<evidence type="ECO:0000313" key="1">
    <source>
        <dbReference type="EMBL" id="MCL2915021.1"/>
    </source>
</evidence>
<reference evidence="1 2" key="1">
    <citation type="submission" date="2022-01" db="EMBL/GenBank/DDBJ databases">
        <title>Whole genome-based taxonomy of the Shewanellaceae.</title>
        <authorList>
            <person name="Martin-Rodriguez A.J."/>
        </authorList>
    </citation>
    <scope>NUCLEOTIDE SEQUENCE [LARGE SCALE GENOMIC DNA]</scope>
    <source>
        <strain evidence="1 2">DSM 21332</strain>
    </source>
</reference>
<organism evidence="1 2">
    <name type="scientific">Shewanella corallii</name>
    <dbReference type="NCBI Taxonomy" id="560080"/>
    <lineage>
        <taxon>Bacteria</taxon>
        <taxon>Pseudomonadati</taxon>
        <taxon>Pseudomonadota</taxon>
        <taxon>Gammaproteobacteria</taxon>
        <taxon>Alteromonadales</taxon>
        <taxon>Shewanellaceae</taxon>
        <taxon>Shewanella</taxon>
    </lineage>
</organism>
<evidence type="ECO:0000313" key="2">
    <source>
        <dbReference type="Proteomes" id="UP001202831"/>
    </source>
</evidence>
<sequence>MRTAWPEDIYVEEAYTPYGTNNIHERLARPDILRISADGGISIIEVKKWGSAEFNKWAVLGQLQLYTFLTETQYFQDNDDYYWMQNLIRKGLFSQSVIDNLERRFKGTDCVVDDWCVVIVDGDKEEIEKSEILWHMYDFVNLNLENNCNFRPLTLLHATEVDGEYRCHNLECWFRKNSSFSNPYSP</sequence>
<dbReference type="EMBL" id="JAKIKT010000006">
    <property type="protein sequence ID" value="MCL2915021.1"/>
    <property type="molecule type" value="Genomic_DNA"/>
</dbReference>
<proteinExistence type="predicted"/>
<accession>A0ABT0N994</accession>
<comment type="caution">
    <text evidence="1">The sequence shown here is derived from an EMBL/GenBank/DDBJ whole genome shotgun (WGS) entry which is preliminary data.</text>
</comment>